<dbReference type="EMBL" id="UFVQ01000003">
    <property type="protein sequence ID" value="STC98434.1"/>
    <property type="molecule type" value="Genomic_DNA"/>
</dbReference>
<evidence type="ECO:0000313" key="2">
    <source>
        <dbReference type="EMBL" id="STC98434.1"/>
    </source>
</evidence>
<reference evidence="1" key="2">
    <citation type="submission" date="2018-11" db="EMBL/GenBank/DDBJ databases">
        <title>Proposal to divide the Flavobacteriaceae and reorganize its genera based on Amino Acid Identity values calculated from whole genome sequences.</title>
        <authorList>
            <person name="Nicholson A.C."/>
            <person name="Gulvik C.A."/>
            <person name="Whitney A.M."/>
            <person name="Humrighouse B.W."/>
            <person name="Bell M."/>
            <person name="Holmes B."/>
            <person name="Steigerwalt A."/>
            <person name="Villarma A."/>
            <person name="Sheth M."/>
            <person name="Batra D."/>
            <person name="Pryor J."/>
            <person name="Bernardet J.-F."/>
            <person name="Hugo C."/>
            <person name="Kampfer P."/>
            <person name="Newman J."/>
            <person name="Mcquiston J.R."/>
        </authorList>
    </citation>
    <scope>NUCLEOTIDE SEQUENCE [LARGE SCALE GENOMIC DNA]</scope>
    <source>
        <strain evidence="1">G0188</strain>
    </source>
</reference>
<dbReference type="Proteomes" id="UP000273270">
    <property type="component" value="Chromosome"/>
</dbReference>
<accession>A0A376DZ36</accession>
<sequence length="86" mass="10339">MNYRDTTKYLIKEISDVKFGIQSGFPELYILLYEKPRFHSGMKNQLFINDLKYYLQSATKQLKEIQEPICRMLPKNGSQFRFSFFI</sequence>
<evidence type="ECO:0000313" key="3">
    <source>
        <dbReference type="Proteomes" id="UP000255224"/>
    </source>
</evidence>
<evidence type="ECO:0000313" key="1">
    <source>
        <dbReference type="EMBL" id="AZA50318.1"/>
    </source>
</evidence>
<dbReference type="AlphaFoldDB" id="A0A376DZ36"/>
<organism evidence="2 3">
    <name type="scientific">Chryseobacterium carnipullorum</name>
    <dbReference type="NCBI Taxonomy" id="1124835"/>
    <lineage>
        <taxon>Bacteria</taxon>
        <taxon>Pseudomonadati</taxon>
        <taxon>Bacteroidota</taxon>
        <taxon>Flavobacteriia</taxon>
        <taxon>Flavobacteriales</taxon>
        <taxon>Weeksellaceae</taxon>
        <taxon>Chryseobacterium group</taxon>
        <taxon>Chryseobacterium</taxon>
    </lineage>
</organism>
<keyword evidence="4" id="KW-1185">Reference proteome</keyword>
<accession>A0A3G6NAZ2</accession>
<dbReference type="Proteomes" id="UP000255224">
    <property type="component" value="Unassembled WGS sequence"/>
</dbReference>
<name>A0A376DZ36_CHRCU</name>
<reference evidence="2 3" key="1">
    <citation type="submission" date="2018-06" db="EMBL/GenBank/DDBJ databases">
        <authorList>
            <consortium name="Pathogen Informatics"/>
            <person name="Doyle S."/>
        </authorList>
    </citation>
    <scope>NUCLEOTIDE SEQUENCE [LARGE SCALE GENOMIC DNA]</scope>
    <source>
        <strain evidence="2 3">NCTC13533</strain>
    </source>
</reference>
<evidence type="ECO:0000313" key="4">
    <source>
        <dbReference type="Proteomes" id="UP000273270"/>
    </source>
</evidence>
<dbReference type="KEGG" id="ccau:EG346_19995"/>
<protein>
    <submittedName>
        <fullName evidence="2">Uncharacterized protein</fullName>
    </submittedName>
</protein>
<gene>
    <name evidence="1" type="ORF">EG346_19995</name>
    <name evidence="2" type="ORF">NCTC13533_02630</name>
</gene>
<reference evidence="4" key="3">
    <citation type="submission" date="2018-11" db="EMBL/GenBank/DDBJ databases">
        <title>Proposal to divide the Flavobacteriaceae and reorganize its genera based on Amino Acid Identity values calculated from whole genome sequences.</title>
        <authorList>
            <person name="Nicholson A.C."/>
            <person name="Gulvik C.A."/>
            <person name="Whitney A.M."/>
            <person name="Humrighouse B.W."/>
            <person name="Bell M."/>
            <person name="Holmes B."/>
            <person name="Steigerwalt A.G."/>
            <person name="Villarma A."/>
            <person name="Sheth M."/>
            <person name="Batra D."/>
            <person name="Pryor J."/>
            <person name="Bernardet J.-F."/>
            <person name="Hugo C."/>
            <person name="Kampfer P."/>
            <person name="Newman J."/>
            <person name="McQuiston J.R."/>
        </authorList>
    </citation>
    <scope>NUCLEOTIDE SEQUENCE [LARGE SCALE GENOMIC DNA]</scope>
    <source>
        <strain evidence="4">G0188</strain>
    </source>
</reference>
<proteinExistence type="predicted"/>
<dbReference type="EMBL" id="CP033920">
    <property type="protein sequence ID" value="AZA50318.1"/>
    <property type="molecule type" value="Genomic_DNA"/>
</dbReference>